<evidence type="ECO:0000256" key="1">
    <source>
        <dbReference type="PROSITE-ProRule" id="PRU00339"/>
    </source>
</evidence>
<keyword evidence="2" id="KW-1133">Transmembrane helix</keyword>
<dbReference type="InterPro" id="IPR019734">
    <property type="entry name" value="TPR_rpt"/>
</dbReference>
<proteinExistence type="predicted"/>
<sequence>MRDRTIGLGRAWLYRAVLALAPLLLLALIEGALRLFAPGPPPLFLPVAAGNVRGHVTNPDVGRRYFPPAMQGIMPRMGFQFIPAEKPPGRLRIFCLGGSTTAGFPYHAHGSFGGFLQVELGQVLPEHSFELINCGMTALGSHAVLDFTGEILRHEPDLIVVYAGHNEYYGAQGIGSITAIGRSPGMVRAVRGILQLRIARLLARALPAPRVEVGRNVMGTMVAEQEIGPSSPLRAAAARVFERNLEGVVSRARAAGVALLLCDVTSNLRGQPPFGSTHAASSTVRTAFAALLREGEERLSAGEAAAAAAALRRAVELDSTHAAGRFRHGQALDALGRHAEARREYEAARDHDTLPFRAPRRIREVIRAVGRRHGVPVAPIDSLFAVAARDGLPGEDLFLEHLHPTLGGHALIAASIARAMERSGTLLPAARWHWERELPWQEYARFSGVTELDVEIGEQRIHMLTRRWPYRRADDPAPDEPFASGREARLVEIATAVVRKALPLNEAHLALGAYYRAQGRLQEALEEMRSAALMFPLDAEAAIETARLLVDLGQPEYARWFLRRALALDPGAEEPLLLLAGAFLAEGQRTEAVRALEALLRHHPGSERGLALRGSLGPGPFRGAGS</sequence>
<gene>
    <name evidence="3" type="ORF">FJY75_05720</name>
</gene>
<dbReference type="PROSITE" id="PS50005">
    <property type="entry name" value="TPR"/>
    <property type="match status" value="1"/>
</dbReference>
<organism evidence="3 4">
    <name type="scientific">Eiseniibacteriota bacterium</name>
    <dbReference type="NCBI Taxonomy" id="2212470"/>
    <lineage>
        <taxon>Bacteria</taxon>
        <taxon>Candidatus Eiseniibacteriota</taxon>
    </lineage>
</organism>
<keyword evidence="2" id="KW-0812">Transmembrane</keyword>
<evidence type="ECO:0000313" key="3">
    <source>
        <dbReference type="EMBL" id="MBM3317331.1"/>
    </source>
</evidence>
<accession>A0A937X7Z0</accession>
<keyword evidence="2" id="KW-0472">Membrane</keyword>
<comment type="caution">
    <text evidence="3">The sequence shown here is derived from an EMBL/GenBank/DDBJ whole genome shotgun (WGS) entry which is preliminary data.</text>
</comment>
<evidence type="ECO:0000313" key="4">
    <source>
        <dbReference type="Proteomes" id="UP000748308"/>
    </source>
</evidence>
<dbReference type="InterPro" id="IPR011990">
    <property type="entry name" value="TPR-like_helical_dom_sf"/>
</dbReference>
<name>A0A937X7Z0_UNCEI</name>
<keyword evidence="1" id="KW-0802">TPR repeat</keyword>
<protein>
    <submittedName>
        <fullName evidence="3">Tetratricopeptide repeat protein</fullName>
    </submittedName>
</protein>
<feature type="transmembrane region" description="Helical" evidence="2">
    <location>
        <begin position="12"/>
        <end position="37"/>
    </location>
</feature>
<reference evidence="3" key="1">
    <citation type="submission" date="2019-03" db="EMBL/GenBank/DDBJ databases">
        <title>Lake Tanganyika Metagenome-Assembled Genomes (MAGs).</title>
        <authorList>
            <person name="Tran P."/>
        </authorList>
    </citation>
    <scope>NUCLEOTIDE SEQUENCE</scope>
    <source>
        <strain evidence="3">M_DeepCast_400m_m2_100</strain>
    </source>
</reference>
<dbReference type="SUPFAM" id="SSF52266">
    <property type="entry name" value="SGNH hydrolase"/>
    <property type="match status" value="1"/>
</dbReference>
<evidence type="ECO:0000256" key="2">
    <source>
        <dbReference type="SAM" id="Phobius"/>
    </source>
</evidence>
<feature type="repeat" description="TPR" evidence="1">
    <location>
        <begin position="505"/>
        <end position="538"/>
    </location>
</feature>
<dbReference type="Gene3D" id="1.25.40.10">
    <property type="entry name" value="Tetratricopeptide repeat domain"/>
    <property type="match status" value="2"/>
</dbReference>
<dbReference type="Pfam" id="PF14559">
    <property type="entry name" value="TPR_19"/>
    <property type="match status" value="1"/>
</dbReference>
<dbReference type="SUPFAM" id="SSF48452">
    <property type="entry name" value="TPR-like"/>
    <property type="match status" value="2"/>
</dbReference>
<dbReference type="AlphaFoldDB" id="A0A937X7Z0"/>
<dbReference type="InterPro" id="IPR036514">
    <property type="entry name" value="SGNH_hydro_sf"/>
</dbReference>
<dbReference type="EMBL" id="VGIY01000108">
    <property type="protein sequence ID" value="MBM3317331.1"/>
    <property type="molecule type" value="Genomic_DNA"/>
</dbReference>
<dbReference type="SMART" id="SM00028">
    <property type="entry name" value="TPR"/>
    <property type="match status" value="5"/>
</dbReference>
<dbReference type="Gene3D" id="3.40.50.1110">
    <property type="entry name" value="SGNH hydrolase"/>
    <property type="match status" value="1"/>
</dbReference>
<dbReference type="Proteomes" id="UP000748308">
    <property type="component" value="Unassembled WGS sequence"/>
</dbReference>
<dbReference type="Pfam" id="PF13432">
    <property type="entry name" value="TPR_16"/>
    <property type="match status" value="1"/>
</dbReference>